<feature type="disulfide bond" evidence="6">
    <location>
        <begin position="134"/>
        <end position="149"/>
    </location>
</feature>
<dbReference type="PROSITE" id="PS00652">
    <property type="entry name" value="TNFR_NGFR_1"/>
    <property type="match status" value="1"/>
</dbReference>
<evidence type="ECO:0008006" key="13">
    <source>
        <dbReference type="Google" id="ProtNLM"/>
    </source>
</evidence>
<dbReference type="InterPro" id="IPR001368">
    <property type="entry name" value="TNFR/NGFR_Cys_rich_reg"/>
</dbReference>
<dbReference type="CDD" id="cd08313">
    <property type="entry name" value="Death_TNFR1"/>
    <property type="match status" value="1"/>
</dbReference>
<dbReference type="InterPro" id="IPR033994">
    <property type="entry name" value="TNFRSF1A_death"/>
</dbReference>
<reference evidence="11" key="3">
    <citation type="submission" date="2025-09" db="UniProtKB">
        <authorList>
            <consortium name="Ensembl"/>
        </authorList>
    </citation>
    <scope>IDENTIFICATION</scope>
</reference>
<feature type="disulfide bond" evidence="6">
    <location>
        <begin position="91"/>
        <end position="106"/>
    </location>
</feature>
<dbReference type="Gene3D" id="2.10.50.10">
    <property type="entry name" value="Tumor Necrosis Factor Receptor, subunit A, domain 2"/>
    <property type="match status" value="2"/>
</dbReference>
<keyword evidence="7" id="KW-0812">Transmembrane</keyword>
<feature type="chain" id="PRO_5019311801" description="Tumor necrosis factor receptor superfamily member 1A" evidence="8">
    <location>
        <begin position="24"/>
        <end position="413"/>
    </location>
</feature>
<evidence type="ECO:0000256" key="5">
    <source>
        <dbReference type="ARBA" id="ARBA00023180"/>
    </source>
</evidence>
<dbReference type="PANTHER" id="PTHR46861">
    <property type="entry name" value="TUMOR NECROSIS FACTOR RECEPTOR SUPERFAMILY MEMBER 1A"/>
    <property type="match status" value="1"/>
</dbReference>
<dbReference type="CDD" id="cd10576">
    <property type="entry name" value="TNFRSF1A"/>
    <property type="match status" value="1"/>
</dbReference>
<dbReference type="InterPro" id="IPR000488">
    <property type="entry name" value="Death_dom"/>
</dbReference>
<evidence type="ECO:0000256" key="3">
    <source>
        <dbReference type="ARBA" id="ARBA00022737"/>
    </source>
</evidence>
<evidence type="ECO:0000313" key="11">
    <source>
        <dbReference type="Ensembl" id="ENSGAGP00000028091.1"/>
    </source>
</evidence>
<dbReference type="InterPro" id="IPR052493">
    <property type="entry name" value="TNFRSF1A"/>
</dbReference>
<dbReference type="PROSITE" id="PS50017">
    <property type="entry name" value="DEATH_DOMAIN"/>
    <property type="match status" value="1"/>
</dbReference>
<keyword evidence="2 8" id="KW-0732">Signal</keyword>
<dbReference type="SMART" id="SM00005">
    <property type="entry name" value="DEATH"/>
    <property type="match status" value="1"/>
</dbReference>
<sequence length="413" mass="46504">MAHPEPSPALVATLILTLAWVWTEECLGVAPNSDTQQIHGIALGRKKREPKCQVGEYLHSNRTHCCMRCHAGTYLAEDCQSDILATRCMRCPKGTFTATDNILRKCISCQRCRAELQQITLSECTEKKDTVCGCQTNQFQSELNTLFKCKNCSPCHNGTIRQNCTKNSDTICVCHPGYFLHKNNCNPCSSCNEEECKKDCATVLRPSTFPSVQDDYWGSQGHIILLIGLVVVLAASLGLLFAVKAIRQYRQRVTTAIFYSCVSTQQPKKETVSEVVMNERKAATFAPVTPQIEKMWTANAVPRSMVEQELPDCVRPAGKTQLPDNPVVLYTVADHVLLSRWKEFVRRLGLSDYEIERIELEQRRVRDAQYEMLRQWRLQMGQGATVERISYVLNQMELSGCSEAIQEALAGQP</sequence>
<evidence type="ECO:0000259" key="9">
    <source>
        <dbReference type="PROSITE" id="PS50017"/>
    </source>
</evidence>
<keyword evidence="7" id="KW-1133">Transmembrane helix</keyword>
<dbReference type="GO" id="GO:0006915">
    <property type="term" value="P:apoptotic process"/>
    <property type="evidence" value="ECO:0007669"/>
    <property type="project" value="UniProtKB-KW"/>
</dbReference>
<dbReference type="PANTHER" id="PTHR46861:SF1">
    <property type="entry name" value="TUMOR NECROSIS FACTOR RECEPTOR SUPERFAMILY MEMBER 1A"/>
    <property type="match status" value="1"/>
</dbReference>
<dbReference type="Pfam" id="PF00020">
    <property type="entry name" value="TNFR_c6"/>
    <property type="match status" value="2"/>
</dbReference>
<evidence type="ECO:0000256" key="1">
    <source>
        <dbReference type="ARBA" id="ARBA00022703"/>
    </source>
</evidence>
<organism evidence="11 12">
    <name type="scientific">Gopherus agassizii</name>
    <name type="common">Agassiz's desert tortoise</name>
    <dbReference type="NCBI Taxonomy" id="38772"/>
    <lineage>
        <taxon>Eukaryota</taxon>
        <taxon>Metazoa</taxon>
        <taxon>Chordata</taxon>
        <taxon>Craniata</taxon>
        <taxon>Vertebrata</taxon>
        <taxon>Euteleostomi</taxon>
        <taxon>Archelosauria</taxon>
        <taxon>Testudinata</taxon>
        <taxon>Testudines</taxon>
        <taxon>Cryptodira</taxon>
        <taxon>Durocryptodira</taxon>
        <taxon>Testudinoidea</taxon>
        <taxon>Testudinidae</taxon>
        <taxon>Gopherus</taxon>
    </lineage>
</organism>
<evidence type="ECO:0000256" key="8">
    <source>
        <dbReference type="SAM" id="SignalP"/>
    </source>
</evidence>
<dbReference type="InterPro" id="IPR033993">
    <property type="entry name" value="TNFRSF1A_N"/>
</dbReference>
<keyword evidence="3" id="KW-0677">Repeat</keyword>
<protein>
    <recommendedName>
        <fullName evidence="13">Tumor necrosis factor receptor superfamily member 1A</fullName>
    </recommendedName>
</protein>
<keyword evidence="5" id="KW-0325">Glycoprotein</keyword>
<dbReference type="Proteomes" id="UP000291020">
    <property type="component" value="Unassembled WGS sequence"/>
</dbReference>
<dbReference type="GO" id="GO:0006954">
    <property type="term" value="P:inflammatory response"/>
    <property type="evidence" value="ECO:0007669"/>
    <property type="project" value="TreeGrafter"/>
</dbReference>
<evidence type="ECO:0000256" key="7">
    <source>
        <dbReference type="SAM" id="Phobius"/>
    </source>
</evidence>
<dbReference type="SMART" id="SM01411">
    <property type="entry name" value="Ephrin_rec_like"/>
    <property type="match status" value="1"/>
</dbReference>
<keyword evidence="4 6" id="KW-1015">Disulfide bond</keyword>
<dbReference type="FunFam" id="2.10.50.10:FF:000020">
    <property type="entry name" value="Tumor necrosis factor receptor superfamily member 1A"/>
    <property type="match status" value="1"/>
</dbReference>
<comment type="caution">
    <text evidence="6">Lacks conserved residue(s) required for the propagation of feature annotation.</text>
</comment>
<keyword evidence="1" id="KW-0053">Apoptosis</keyword>
<evidence type="ECO:0000256" key="2">
    <source>
        <dbReference type="ARBA" id="ARBA00022729"/>
    </source>
</evidence>
<feature type="domain" description="Death" evidence="9">
    <location>
        <begin position="326"/>
        <end position="409"/>
    </location>
</feature>
<feature type="domain" description="TNFR-Cys" evidence="10">
    <location>
        <begin position="90"/>
        <end position="132"/>
    </location>
</feature>
<dbReference type="Pfam" id="PF00531">
    <property type="entry name" value="Death"/>
    <property type="match status" value="1"/>
</dbReference>
<dbReference type="PROSITE" id="PS50050">
    <property type="entry name" value="TNFR_NGFR_2"/>
    <property type="match status" value="2"/>
</dbReference>
<feature type="transmembrane region" description="Helical" evidence="7">
    <location>
        <begin position="223"/>
        <end position="243"/>
    </location>
</feature>
<evidence type="ECO:0000256" key="4">
    <source>
        <dbReference type="ARBA" id="ARBA00023157"/>
    </source>
</evidence>
<feature type="domain" description="TNFR-Cys" evidence="10">
    <location>
        <begin position="133"/>
        <end position="172"/>
    </location>
</feature>
<name>A0A452IJV1_9SAUR</name>
<proteinExistence type="predicted"/>
<evidence type="ECO:0000256" key="6">
    <source>
        <dbReference type="PROSITE-ProRule" id="PRU00206"/>
    </source>
</evidence>
<evidence type="ECO:0000259" key="10">
    <source>
        <dbReference type="PROSITE" id="PS50050"/>
    </source>
</evidence>
<dbReference type="AlphaFoldDB" id="A0A452IJV1"/>
<reference evidence="12" key="1">
    <citation type="journal article" date="2017" name="PLoS ONE">
        <title>The Agassiz's desert tortoise genome provides a resource for the conservation of a threatened species.</title>
        <authorList>
            <person name="Tollis M."/>
            <person name="DeNardo D.F."/>
            <person name="Cornelius J.A."/>
            <person name="Dolby G.A."/>
            <person name="Edwards T."/>
            <person name="Henen B.T."/>
            <person name="Karl A.E."/>
            <person name="Murphy R.W."/>
            <person name="Kusumi K."/>
        </authorList>
    </citation>
    <scope>NUCLEOTIDE SEQUENCE [LARGE SCALE GENOMIC DNA]</scope>
</reference>
<feature type="signal peptide" evidence="8">
    <location>
        <begin position="1"/>
        <end position="23"/>
    </location>
</feature>
<dbReference type="InterPro" id="IPR011029">
    <property type="entry name" value="DEATH-like_dom_sf"/>
</dbReference>
<feature type="repeat" description="TNFR-Cys" evidence="6">
    <location>
        <begin position="133"/>
        <end position="172"/>
    </location>
</feature>
<dbReference type="GO" id="GO:0005031">
    <property type="term" value="F:tumor necrosis factor receptor activity"/>
    <property type="evidence" value="ECO:0007669"/>
    <property type="project" value="TreeGrafter"/>
</dbReference>
<dbReference type="SUPFAM" id="SSF47986">
    <property type="entry name" value="DEATH domain"/>
    <property type="match status" value="1"/>
</dbReference>
<feature type="repeat" description="TNFR-Cys" evidence="6">
    <location>
        <begin position="90"/>
        <end position="132"/>
    </location>
</feature>
<dbReference type="SMART" id="SM00208">
    <property type="entry name" value="TNFR"/>
    <property type="match status" value="4"/>
</dbReference>
<dbReference type="GO" id="GO:0043235">
    <property type="term" value="C:receptor complex"/>
    <property type="evidence" value="ECO:0007669"/>
    <property type="project" value="TreeGrafter"/>
</dbReference>
<dbReference type="Ensembl" id="ENSGAGT00000031920.1">
    <property type="protein sequence ID" value="ENSGAGP00000028091.1"/>
    <property type="gene ID" value="ENSGAGG00000020411.1"/>
</dbReference>
<accession>A0A452IJV1</accession>
<keyword evidence="7" id="KW-0472">Membrane</keyword>
<reference evidence="11" key="2">
    <citation type="submission" date="2025-08" db="UniProtKB">
        <authorList>
            <consortium name="Ensembl"/>
        </authorList>
    </citation>
    <scope>IDENTIFICATION</scope>
</reference>
<dbReference type="STRING" id="38772.ENSGAGP00000028091"/>
<dbReference type="Gene3D" id="1.10.533.10">
    <property type="entry name" value="Death Domain, Fas"/>
    <property type="match status" value="1"/>
</dbReference>
<dbReference type="GO" id="GO:0045121">
    <property type="term" value="C:membrane raft"/>
    <property type="evidence" value="ECO:0007669"/>
    <property type="project" value="TreeGrafter"/>
</dbReference>
<evidence type="ECO:0000313" key="12">
    <source>
        <dbReference type="Proteomes" id="UP000291020"/>
    </source>
</evidence>
<keyword evidence="12" id="KW-1185">Reference proteome</keyword>
<dbReference type="GO" id="GO:0043120">
    <property type="term" value="F:tumor necrosis factor binding"/>
    <property type="evidence" value="ECO:0007669"/>
    <property type="project" value="TreeGrafter"/>
</dbReference>
<dbReference type="SUPFAM" id="SSF57586">
    <property type="entry name" value="TNF receptor-like"/>
    <property type="match status" value="3"/>
</dbReference>